<reference evidence="2 3" key="1">
    <citation type="journal article" date="2020" name="ISME J.">
        <title>Uncovering the hidden diversity of litter-decomposition mechanisms in mushroom-forming fungi.</title>
        <authorList>
            <person name="Floudas D."/>
            <person name="Bentzer J."/>
            <person name="Ahren D."/>
            <person name="Johansson T."/>
            <person name="Persson P."/>
            <person name="Tunlid A."/>
        </authorList>
    </citation>
    <scope>NUCLEOTIDE SEQUENCE [LARGE SCALE GENOMIC DNA]</scope>
    <source>
        <strain evidence="2 3">CBS 146.42</strain>
    </source>
</reference>
<keyword evidence="3" id="KW-1185">Reference proteome</keyword>
<protein>
    <recommendedName>
        <fullName evidence="1">Amidohydrolase-related domain-containing protein</fullName>
    </recommendedName>
</protein>
<dbReference type="InterPro" id="IPR051781">
    <property type="entry name" value="Metallo-dep_Hydrolase"/>
</dbReference>
<organism evidence="2 3">
    <name type="scientific">Leucocoprinus leucothites</name>
    <dbReference type="NCBI Taxonomy" id="201217"/>
    <lineage>
        <taxon>Eukaryota</taxon>
        <taxon>Fungi</taxon>
        <taxon>Dikarya</taxon>
        <taxon>Basidiomycota</taxon>
        <taxon>Agaricomycotina</taxon>
        <taxon>Agaricomycetes</taxon>
        <taxon>Agaricomycetidae</taxon>
        <taxon>Agaricales</taxon>
        <taxon>Agaricineae</taxon>
        <taxon>Agaricaceae</taxon>
        <taxon>Leucocoprinus</taxon>
    </lineage>
</organism>
<accession>A0A8H5FWY6</accession>
<dbReference type="GO" id="GO:0016787">
    <property type="term" value="F:hydrolase activity"/>
    <property type="evidence" value="ECO:0007669"/>
    <property type="project" value="InterPro"/>
</dbReference>
<dbReference type="Pfam" id="PF01979">
    <property type="entry name" value="Amidohydro_1"/>
    <property type="match status" value="1"/>
</dbReference>
<feature type="domain" description="Amidohydrolase-related" evidence="1">
    <location>
        <begin position="111"/>
        <end position="430"/>
    </location>
</feature>
<gene>
    <name evidence="2" type="ORF">D9756_006226</name>
</gene>
<dbReference type="OrthoDB" id="5595695at2759"/>
<evidence type="ECO:0000313" key="3">
    <source>
        <dbReference type="Proteomes" id="UP000559027"/>
    </source>
</evidence>
<dbReference type="EMBL" id="JAACJO010000011">
    <property type="protein sequence ID" value="KAF5352795.1"/>
    <property type="molecule type" value="Genomic_DNA"/>
</dbReference>
<dbReference type="InterPro" id="IPR032466">
    <property type="entry name" value="Metal_Hydrolase"/>
</dbReference>
<evidence type="ECO:0000313" key="2">
    <source>
        <dbReference type="EMBL" id="KAF5352795.1"/>
    </source>
</evidence>
<evidence type="ECO:0000259" key="1">
    <source>
        <dbReference type="Pfam" id="PF01979"/>
    </source>
</evidence>
<name>A0A8H5FWY6_9AGAR</name>
<proteinExistence type="predicted"/>
<dbReference type="AlphaFoldDB" id="A0A8H5FWY6"/>
<comment type="caution">
    <text evidence="2">The sequence shown here is derived from an EMBL/GenBank/DDBJ whole genome shotgun (WGS) entry which is preliminary data.</text>
</comment>
<dbReference type="Proteomes" id="UP000559027">
    <property type="component" value="Unassembled WGS sequence"/>
</dbReference>
<dbReference type="PANTHER" id="PTHR43135:SF3">
    <property type="entry name" value="ALPHA-D-RIBOSE 1-METHYLPHOSPHONATE 5-TRIPHOSPHATE DIPHOSPHATASE"/>
    <property type="match status" value="1"/>
</dbReference>
<dbReference type="InterPro" id="IPR006680">
    <property type="entry name" value="Amidohydro-rel"/>
</dbReference>
<dbReference type="Gene3D" id="3.20.20.140">
    <property type="entry name" value="Metal-dependent hydrolases"/>
    <property type="match status" value="1"/>
</dbReference>
<sequence>MESIQIRSMLQIATKALRLVESLLLPSFTVHNMRGMVASHSATRGGTVGKGKIYGIFAGKLFDPIKRRMRDDQVIMIDRELGVIVDVMNLDEFRRSENKDVEEFYDFGKWTLVPGFVDVHVHMFLHAYSNTPWNDQVTKESLAERTIRATVHAQKTLMAGFTTVRDLGTEGALDADISLRKCLSGKEPIVQGPRYYCANRAIVTTGSYGPRSSLFPSRGGVEGVLGAEVADGVDGCVREVRRQIGVGADWIKIYADYRVRTQMGDVSSSLGSRSTPTFNRQELEAMITTAHCLGVKVAAHANTAAAIDNLLDVGVDSIEHGPEMYDSESPDSSIIRKLAAANGTTKWVPTLAAYHTLQTRKAQGRSLWERARDTFVKAVIEEGLENVACGGDTGVFDHGENAKELVLMRQLGASWEKVLSWATIGGWECIRGFEWEGELGRKRVRDLEENPGAALDGTDRGVPFGAIIRGWAADLVGIEGDLTGSPNDFEKAVTEGVKLVIKDGKIVKRVE</sequence>
<dbReference type="SUPFAM" id="SSF51556">
    <property type="entry name" value="Metallo-dependent hydrolases"/>
    <property type="match status" value="1"/>
</dbReference>
<dbReference type="PANTHER" id="PTHR43135">
    <property type="entry name" value="ALPHA-D-RIBOSE 1-METHYLPHOSPHONATE 5-TRIPHOSPHATE DIPHOSPHATASE"/>
    <property type="match status" value="1"/>
</dbReference>